<dbReference type="EMBL" id="FOTF01000018">
    <property type="protein sequence ID" value="SFL42676.1"/>
    <property type="molecule type" value="Genomic_DNA"/>
</dbReference>
<evidence type="ECO:0000256" key="2">
    <source>
        <dbReference type="SAM" id="Phobius"/>
    </source>
</evidence>
<feature type="region of interest" description="Disordered" evidence="1">
    <location>
        <begin position="1"/>
        <end position="74"/>
    </location>
</feature>
<feature type="transmembrane region" description="Helical" evidence="2">
    <location>
        <begin position="530"/>
        <end position="550"/>
    </location>
</feature>
<dbReference type="PANTHER" id="PTHR32309">
    <property type="entry name" value="TYROSINE-PROTEIN KINASE"/>
    <property type="match status" value="1"/>
</dbReference>
<protein>
    <submittedName>
        <fullName evidence="3">Capsular polysaccharide transport system permease protein</fullName>
    </submittedName>
</protein>
<organism evidence="3 4">
    <name type="scientific">Loktanella salsilacus</name>
    <dbReference type="NCBI Taxonomy" id="195913"/>
    <lineage>
        <taxon>Bacteria</taxon>
        <taxon>Pseudomonadati</taxon>
        <taxon>Pseudomonadota</taxon>
        <taxon>Alphaproteobacteria</taxon>
        <taxon>Rhodobacterales</taxon>
        <taxon>Roseobacteraceae</taxon>
        <taxon>Loktanella</taxon>
    </lineage>
</organism>
<name>A0A1I4HMN4_9RHOB</name>
<dbReference type="OrthoDB" id="7810642at2"/>
<sequence length="556" mass="60636">MTTKPTAKKFRIRTPGAAAATPAAPEPLRPAEAEAPRPVPPQQPTLDESADVPATGDAPEGSADIEDIRREGLTGRQLRMARRVAQKNGMAVTSDFDAVRQLRLAGVDPFQRSTVLELVAPDGNATGGTRAPGAALGAPPGMPGMPNARVQLPQTMADTPGNLPSTEFASPADRHLSEIMKIQADLGKRRRRRTAMMMSRLAVFVLLPTLMVSYYFYNVATPMYATSSEFVIQQAEPAAASGGLGGLFQGTSMATQQDSITVQSYLSSRAAMVRLDDDHNFKDVFSDPAIDPIQRLPEGATNEAAFGIYKSRVKISYDPTEGILKMDVIAPSPETSQEFSEALIGYAEDQVDQLTQRLREDQMAGARESYESAEGKRSDALAAWLQLQEDVQQIDPIGETQARTQQISQLESERQRLTLSLQERLNVRVPNEAQVNGLQAQISNIEALIADLRNQMTNSAITGTSLASRNTELRLAEENYTFQTMLAQQALTQMETARIEANRQVRYLSMGVEPVAPDEATYPKAFENSILAFLIFAGIYLMISITASVLREQVTN</sequence>
<dbReference type="InterPro" id="IPR050445">
    <property type="entry name" value="Bact_polysacc_biosynth/exp"/>
</dbReference>
<dbReference type="PANTHER" id="PTHR32309:SF13">
    <property type="entry name" value="FERRIC ENTEROBACTIN TRANSPORT PROTEIN FEPE"/>
    <property type="match status" value="1"/>
</dbReference>
<dbReference type="RefSeq" id="WP_090190733.1">
    <property type="nucleotide sequence ID" value="NZ_FOTF01000018.1"/>
</dbReference>
<gene>
    <name evidence="3" type="ORF">SAMN04488004_11839</name>
</gene>
<proteinExistence type="predicted"/>
<dbReference type="Proteomes" id="UP000199550">
    <property type="component" value="Unassembled WGS sequence"/>
</dbReference>
<reference evidence="3 4" key="1">
    <citation type="submission" date="2016-10" db="EMBL/GenBank/DDBJ databases">
        <authorList>
            <person name="de Groot N.N."/>
        </authorList>
    </citation>
    <scope>NUCLEOTIDE SEQUENCE [LARGE SCALE GENOMIC DNA]</scope>
    <source>
        <strain evidence="3 4">DSM 16199</strain>
    </source>
</reference>
<dbReference type="GO" id="GO:0005886">
    <property type="term" value="C:plasma membrane"/>
    <property type="evidence" value="ECO:0007669"/>
    <property type="project" value="TreeGrafter"/>
</dbReference>
<evidence type="ECO:0000256" key="1">
    <source>
        <dbReference type="SAM" id="MobiDB-lite"/>
    </source>
</evidence>
<dbReference type="AlphaFoldDB" id="A0A1I4HMN4"/>
<accession>A0A1I4HMN4</accession>
<feature type="transmembrane region" description="Helical" evidence="2">
    <location>
        <begin position="198"/>
        <end position="217"/>
    </location>
</feature>
<dbReference type="STRING" id="195913.SAMN04488004_11839"/>
<dbReference type="GO" id="GO:0004713">
    <property type="term" value="F:protein tyrosine kinase activity"/>
    <property type="evidence" value="ECO:0007669"/>
    <property type="project" value="TreeGrafter"/>
</dbReference>
<keyword evidence="2" id="KW-0812">Transmembrane</keyword>
<evidence type="ECO:0000313" key="3">
    <source>
        <dbReference type="EMBL" id="SFL42676.1"/>
    </source>
</evidence>
<keyword evidence="2" id="KW-1133">Transmembrane helix</keyword>
<keyword evidence="4" id="KW-1185">Reference proteome</keyword>
<feature type="compositionally biased region" description="Basic residues" evidence="1">
    <location>
        <begin position="1"/>
        <end position="12"/>
    </location>
</feature>
<evidence type="ECO:0000313" key="4">
    <source>
        <dbReference type="Proteomes" id="UP000199550"/>
    </source>
</evidence>
<keyword evidence="2" id="KW-0472">Membrane</keyword>